<gene>
    <name evidence="2" type="ordered locus">AZOLI_p10683</name>
</gene>
<evidence type="ECO:0008006" key="4">
    <source>
        <dbReference type="Google" id="ProtNLM"/>
    </source>
</evidence>
<sequence>MPIRIVLVLAAIFLGTAPAAAGPANDYPTAARADYVIACMAANGQSHIVMEKCACSIDAIADRITYDDYTAIETVKVMADLPGERAGIFRSSGWAKDLMDRFRQAQVAADRQCF</sequence>
<keyword evidence="1" id="KW-0732">Signal</keyword>
<evidence type="ECO:0000256" key="1">
    <source>
        <dbReference type="SAM" id="SignalP"/>
    </source>
</evidence>
<name>G7ZAQ4_AZOL4</name>
<geneLocation type="plasmid" evidence="2 3">
    <name>AZO_p1</name>
</geneLocation>
<keyword evidence="2" id="KW-0614">Plasmid</keyword>
<dbReference type="AlphaFoldDB" id="G7ZAQ4"/>
<feature type="chain" id="PRO_5003506919" description="Rap1a immunity protein domain-containing protein" evidence="1">
    <location>
        <begin position="22"/>
        <end position="114"/>
    </location>
</feature>
<dbReference type="Proteomes" id="UP000005667">
    <property type="component" value="Plasmid AZO_p1"/>
</dbReference>
<dbReference type="EMBL" id="FQ311869">
    <property type="protein sequence ID" value="CBS88911.1"/>
    <property type="molecule type" value="Genomic_DNA"/>
</dbReference>
<evidence type="ECO:0000313" key="2">
    <source>
        <dbReference type="EMBL" id="CBS88911.1"/>
    </source>
</evidence>
<dbReference type="KEGG" id="ali:AZOLI_p10683"/>
<protein>
    <recommendedName>
        <fullName evidence="4">Rap1a immunity protein domain-containing protein</fullName>
    </recommendedName>
</protein>
<feature type="signal peptide" evidence="1">
    <location>
        <begin position="1"/>
        <end position="21"/>
    </location>
</feature>
<accession>G7ZAQ4</accession>
<dbReference type="HOGENOM" id="CLU_154406_1_0_5"/>
<dbReference type="OrthoDB" id="7277196at2"/>
<organism evidence="2 3">
    <name type="scientific">Azospirillum lipoferum (strain 4B)</name>
    <dbReference type="NCBI Taxonomy" id="862719"/>
    <lineage>
        <taxon>Bacteria</taxon>
        <taxon>Pseudomonadati</taxon>
        <taxon>Pseudomonadota</taxon>
        <taxon>Alphaproteobacteria</taxon>
        <taxon>Rhodospirillales</taxon>
        <taxon>Azospirillaceae</taxon>
        <taxon>Azospirillum</taxon>
    </lineage>
</organism>
<dbReference type="RefSeq" id="WP_014188365.1">
    <property type="nucleotide sequence ID" value="NC_016585.1"/>
</dbReference>
<keyword evidence="3" id="KW-1185">Reference proteome</keyword>
<proteinExistence type="predicted"/>
<reference evidence="3" key="1">
    <citation type="journal article" date="2011" name="PLoS Genet.">
        <title>Azospirillum genomes reveal transition of bacteria from aquatic to terrestrial environments.</title>
        <authorList>
            <person name="Wisniewski-Dye F."/>
            <person name="Borziak K."/>
            <person name="Khalsa-Moyers G."/>
            <person name="Alexandre G."/>
            <person name="Sukharnikov L.O."/>
            <person name="Wuichet K."/>
            <person name="Hurst G.B."/>
            <person name="McDonald W.H."/>
            <person name="Robertson J.S."/>
            <person name="Barbe V."/>
            <person name="Calteau A."/>
            <person name="Rouy Z."/>
            <person name="Mangenot S."/>
            <person name="Prigent-Combaret C."/>
            <person name="Normand P."/>
            <person name="Boyer M."/>
            <person name="Siguier P."/>
            <person name="Dessaux Y."/>
            <person name="Elmerich C."/>
            <person name="Condemine G."/>
            <person name="Krishnen G."/>
            <person name="Kennedy I."/>
            <person name="Paterson A.H."/>
            <person name="Gonzalez V."/>
            <person name="Mavingui P."/>
            <person name="Zhulin I.B."/>
        </authorList>
    </citation>
    <scope>NUCLEOTIDE SEQUENCE [LARGE SCALE GENOMIC DNA]</scope>
    <source>
        <strain evidence="3">4B</strain>
    </source>
</reference>
<evidence type="ECO:0000313" key="3">
    <source>
        <dbReference type="Proteomes" id="UP000005667"/>
    </source>
</evidence>